<accession>A0A2P2BX70</accession>
<name>A0A2P2BX70_9ZZZZ</name>
<sequence>MTTQPTFVESEGLRNLLTHLHSSGPEAWSRAPEATDLVTYAMDKYGALARKHGQEPADAAVAAFEVMLTRAARDALDPWAVITRAVQLTLTYDARANGLLCSTGRARRAESAGFHDAERFSERETPVYEYHPAFTVPAESESYDGDPLPESDAPTNALVALDRAVSVFMRQGWPEETARSGVEYICSRLMRTGSRLAAFEYLRRDRHARALFDLDQRCWLAMLRAVLGNQHPDRAHTSAGRGLLLLLVIGYDVEDVLEIASITRPITRGVRALEDGHTHG</sequence>
<reference evidence="1" key="1">
    <citation type="submission" date="2015-08" db="EMBL/GenBank/DDBJ databases">
        <authorList>
            <person name="Babu N.S."/>
            <person name="Beckwith C.J."/>
            <person name="Beseler K.G."/>
            <person name="Brison A."/>
            <person name="Carone J.V."/>
            <person name="Caskin T.P."/>
            <person name="Diamond M."/>
            <person name="Durham M.E."/>
            <person name="Foxe J.M."/>
            <person name="Go M."/>
            <person name="Henderson B.A."/>
            <person name="Jones I.B."/>
            <person name="McGettigan J.A."/>
            <person name="Micheletti S.J."/>
            <person name="Nasrallah M.E."/>
            <person name="Ortiz D."/>
            <person name="Piller C.R."/>
            <person name="Privatt S.R."/>
            <person name="Schneider S.L."/>
            <person name="Sharp S."/>
            <person name="Smith T.C."/>
            <person name="Stanton J.D."/>
            <person name="Ullery H.E."/>
            <person name="Wilson R.J."/>
            <person name="Serrano M.G."/>
            <person name="Buck G."/>
            <person name="Lee V."/>
            <person name="Wang Y."/>
            <person name="Carvalho R."/>
            <person name="Voegtly L."/>
            <person name="Shi R."/>
            <person name="Duckworth R."/>
            <person name="Johnson A."/>
            <person name="Loviza R."/>
            <person name="Walstead R."/>
            <person name="Shah Z."/>
            <person name="Kiflezghi M."/>
            <person name="Wade K."/>
            <person name="Ball S.L."/>
            <person name="Bradley K.W."/>
            <person name="Asai D.J."/>
            <person name="Bowman C.A."/>
            <person name="Russell D.A."/>
            <person name="Pope W.H."/>
            <person name="Jacobs-Sera D."/>
            <person name="Hendrix R.W."/>
            <person name="Hatfull G.F."/>
        </authorList>
    </citation>
    <scope>NUCLEOTIDE SEQUENCE</scope>
</reference>
<organism evidence="1">
    <name type="scientific">metagenome</name>
    <dbReference type="NCBI Taxonomy" id="256318"/>
    <lineage>
        <taxon>unclassified sequences</taxon>
        <taxon>metagenomes</taxon>
    </lineage>
</organism>
<dbReference type="EMBL" id="CZKA01000007">
    <property type="protein sequence ID" value="CUR54348.1"/>
    <property type="molecule type" value="Genomic_DNA"/>
</dbReference>
<evidence type="ECO:0008006" key="2">
    <source>
        <dbReference type="Google" id="ProtNLM"/>
    </source>
</evidence>
<proteinExistence type="predicted"/>
<protein>
    <recommendedName>
        <fullName evidence="2">Serine/arginine repetitive matrix protein 2</fullName>
    </recommendedName>
</protein>
<evidence type="ECO:0000313" key="1">
    <source>
        <dbReference type="EMBL" id="CUR54348.1"/>
    </source>
</evidence>
<gene>
    <name evidence="1" type="ORF">NOCA2150090</name>
</gene>
<dbReference type="AlphaFoldDB" id="A0A2P2BX70"/>